<dbReference type="EMBL" id="GG662556">
    <property type="protein sequence ID" value="EAS01832.3"/>
    <property type="molecule type" value="Genomic_DNA"/>
</dbReference>
<dbReference type="RefSeq" id="XP_001022077.3">
    <property type="nucleotide sequence ID" value="XM_001022077.3"/>
</dbReference>
<evidence type="ECO:0000313" key="1">
    <source>
        <dbReference type="EMBL" id="EAS01832.3"/>
    </source>
</evidence>
<evidence type="ECO:0000313" key="2">
    <source>
        <dbReference type="Proteomes" id="UP000009168"/>
    </source>
</evidence>
<dbReference type="Proteomes" id="UP000009168">
    <property type="component" value="Unassembled WGS sequence"/>
</dbReference>
<reference evidence="2" key="1">
    <citation type="journal article" date="2006" name="PLoS Biol.">
        <title>Macronuclear genome sequence of the ciliate Tetrahymena thermophila, a model eukaryote.</title>
        <authorList>
            <person name="Eisen J.A."/>
            <person name="Coyne R.S."/>
            <person name="Wu M."/>
            <person name="Wu D."/>
            <person name="Thiagarajan M."/>
            <person name="Wortman J.R."/>
            <person name="Badger J.H."/>
            <person name="Ren Q."/>
            <person name="Amedeo P."/>
            <person name="Jones K.M."/>
            <person name="Tallon L.J."/>
            <person name="Delcher A.L."/>
            <person name="Salzberg S.L."/>
            <person name="Silva J.C."/>
            <person name="Haas B.J."/>
            <person name="Majoros W.H."/>
            <person name="Farzad M."/>
            <person name="Carlton J.M."/>
            <person name="Smith R.K. Jr."/>
            <person name="Garg J."/>
            <person name="Pearlman R.E."/>
            <person name="Karrer K.M."/>
            <person name="Sun L."/>
            <person name="Manning G."/>
            <person name="Elde N.C."/>
            <person name="Turkewitz A.P."/>
            <person name="Asai D.J."/>
            <person name="Wilkes D.E."/>
            <person name="Wang Y."/>
            <person name="Cai H."/>
            <person name="Collins K."/>
            <person name="Stewart B.A."/>
            <person name="Lee S.R."/>
            <person name="Wilamowska K."/>
            <person name="Weinberg Z."/>
            <person name="Ruzzo W.L."/>
            <person name="Wloga D."/>
            <person name="Gaertig J."/>
            <person name="Frankel J."/>
            <person name="Tsao C.-C."/>
            <person name="Gorovsky M.A."/>
            <person name="Keeling P.J."/>
            <person name="Waller R.F."/>
            <person name="Patron N.J."/>
            <person name="Cherry J.M."/>
            <person name="Stover N.A."/>
            <person name="Krieger C.J."/>
            <person name="del Toro C."/>
            <person name="Ryder H.F."/>
            <person name="Williamson S.C."/>
            <person name="Barbeau R.A."/>
            <person name="Hamilton E.P."/>
            <person name="Orias E."/>
        </authorList>
    </citation>
    <scope>NUCLEOTIDE SEQUENCE [LARGE SCALE GENOMIC DNA]</scope>
    <source>
        <strain evidence="2">SB210</strain>
    </source>
</reference>
<dbReference type="InParanoid" id="I7M307"/>
<dbReference type="HOGENOM" id="CLU_446575_0_0_1"/>
<dbReference type="GeneID" id="7844080"/>
<organism evidence="1 2">
    <name type="scientific">Tetrahymena thermophila (strain SB210)</name>
    <dbReference type="NCBI Taxonomy" id="312017"/>
    <lineage>
        <taxon>Eukaryota</taxon>
        <taxon>Sar</taxon>
        <taxon>Alveolata</taxon>
        <taxon>Ciliophora</taxon>
        <taxon>Intramacronucleata</taxon>
        <taxon>Oligohymenophorea</taxon>
        <taxon>Hymenostomatida</taxon>
        <taxon>Tetrahymenina</taxon>
        <taxon>Tetrahymenidae</taxon>
        <taxon>Tetrahymena</taxon>
    </lineage>
</organism>
<protein>
    <submittedName>
        <fullName evidence="1">Uncharacterized protein</fullName>
    </submittedName>
</protein>
<gene>
    <name evidence="1" type="ORF">TTHERM_00566760</name>
</gene>
<proteinExistence type="predicted"/>
<name>I7M307_TETTS</name>
<accession>I7M307</accession>
<dbReference type="AlphaFoldDB" id="I7M307"/>
<keyword evidence="2" id="KW-1185">Reference proteome</keyword>
<sequence>MKFDLEDKKKISLLCDLLKAFMSGKSNVLFIWHRNEGWAVLQNQEYLDNLDCSNLVNLCHVKPHFFSHMAHESHEFLCFELDVTNYVRVLKSIKKQIKRMIWHIYNIDEAQNKALLQLNIIVDEGQMEVKKEIFLQQRMNPQLYFSIFRNFIDDKTQYLEIKQVYMKQMKDLKKNECVYFKFYNDYVSAYNNEDENNISIKKTALEKYDYHSLISNMSGKNRLTIPPNFLVPQVMMGIKLKDPIQLFIGNDIVDDCISVSLRTKNESFTFISQFKSIMEQDEEDYNKQNPFDAQRQQVQMQQQIYLNESTTVIQQPKISRSNNQNAYQANAVPNRFDDSQQQETYAVNQRRQIPYQENSDFQNPLNSYGSIQSHINGLTNNMHLIDNYNDQMEAEQELPIQNNIYRRNEDYQQQQVFKKPQAPVNNNSSLKANKKKININQEMEHQQHLHNNLNNSFAQSNQIYSIASSQQSNHNYVNESFLNKRKSDQANITADFSNFNYFKENATKRIKESNYVENHQLPYYNQQQNMNVQKQQNPNINRNQFINPLVSQDKQQNQFSIQLNQNKNEDDFTIFKPNPQSGAQLQIQRNQKNSYIINQPTSSKTKFDKQLF</sequence>
<dbReference type="KEGG" id="tet:TTHERM_00566760"/>